<dbReference type="EnsemblMetazoa" id="tetur07g07000.1">
    <property type="protein sequence ID" value="tetur07g07000.1"/>
    <property type="gene ID" value="tetur07g07000"/>
</dbReference>
<keyword evidence="2" id="KW-1185">Reference proteome</keyword>
<evidence type="ECO:0000313" key="2">
    <source>
        <dbReference type="Proteomes" id="UP000015104"/>
    </source>
</evidence>
<dbReference type="HOGENOM" id="CLU_515213_0_0_1"/>
<dbReference type="Proteomes" id="UP000015104">
    <property type="component" value="Unassembled WGS sequence"/>
</dbReference>
<name>T1KA23_TETUR</name>
<reference evidence="2" key="1">
    <citation type="submission" date="2011-08" db="EMBL/GenBank/DDBJ databases">
        <authorList>
            <person name="Rombauts S."/>
        </authorList>
    </citation>
    <scope>NUCLEOTIDE SEQUENCE</scope>
    <source>
        <strain evidence="2">London</strain>
    </source>
</reference>
<dbReference type="AlphaFoldDB" id="T1KA23"/>
<reference evidence="1" key="2">
    <citation type="submission" date="2015-06" db="UniProtKB">
        <authorList>
            <consortium name="EnsemblMetazoa"/>
        </authorList>
    </citation>
    <scope>IDENTIFICATION</scope>
</reference>
<accession>T1KA23</accession>
<dbReference type="EMBL" id="CAEY01001893">
    <property type="status" value="NOT_ANNOTATED_CDS"/>
    <property type="molecule type" value="Genomic_DNA"/>
</dbReference>
<protein>
    <submittedName>
        <fullName evidence="1">Uncharacterized protein</fullName>
    </submittedName>
</protein>
<evidence type="ECO:0000313" key="1">
    <source>
        <dbReference type="EnsemblMetazoa" id="tetur07g07000.1"/>
    </source>
</evidence>
<sequence length="529" mass="60011">MALPNDERSRSPQPPTCSGDHECGCQQLKMTAKARDGEVRNMAAVLGAPYLVDMPDMRNISCTNVPYGIPKKLKRSLVFALDPDETFEKDPNFCVFPASPNHNCVAEICKSNCAGKFVYFTLPDGRAERSIDVTTFRGCSVSPRCGQLRPRWSYITLYYKNKETKQLVLVPGSIPFRKLLHACTDGPRTATNVYRLTEWSPTWVERSDVHLGEGKVLSLPKLQPFNRALWRQHESAKSTNNFKRIEWKFSCRWCGMGTDDKSNINKHEKRCNVVRAPGHGGWQEEKPGATKIQGIIVLYICKRTKAATKNLMKISADEKPDFTALNRPPRIWIIQCQNESFQFITKCCLELCTATCAKARWNNIKLAPICSYFSSNIAKNSVEDLTKDLKFIAAVIKTKMGEECLSHYKKKKGERVMTFCNVTEMYVLNLFQPNCVVGAKETVCDHILGCRAFKEGILSCNMELNSSSDPELIRITIDNDKLLKYLRDKTKRLDMSRYTDMDGFWLCHLPEKTDTASEGSNPERHNAGH</sequence>
<proteinExistence type="predicted"/>
<organism evidence="1 2">
    <name type="scientific">Tetranychus urticae</name>
    <name type="common">Two-spotted spider mite</name>
    <dbReference type="NCBI Taxonomy" id="32264"/>
    <lineage>
        <taxon>Eukaryota</taxon>
        <taxon>Metazoa</taxon>
        <taxon>Ecdysozoa</taxon>
        <taxon>Arthropoda</taxon>
        <taxon>Chelicerata</taxon>
        <taxon>Arachnida</taxon>
        <taxon>Acari</taxon>
        <taxon>Acariformes</taxon>
        <taxon>Trombidiformes</taxon>
        <taxon>Prostigmata</taxon>
        <taxon>Eleutherengona</taxon>
        <taxon>Raphignathae</taxon>
        <taxon>Tetranychoidea</taxon>
        <taxon>Tetranychidae</taxon>
        <taxon>Tetranychus</taxon>
    </lineage>
</organism>